<dbReference type="InterPro" id="IPR014001">
    <property type="entry name" value="Helicase_ATP-bd"/>
</dbReference>
<dbReference type="PANTHER" id="PTHR47959">
    <property type="entry name" value="ATP-DEPENDENT RNA HELICASE RHLE-RELATED"/>
    <property type="match status" value="1"/>
</dbReference>
<dbReference type="Gene3D" id="3.30.70.330">
    <property type="match status" value="1"/>
</dbReference>
<dbReference type="InterPro" id="IPR050079">
    <property type="entry name" value="DEAD_box_RNA_helicase"/>
</dbReference>
<evidence type="ECO:0000256" key="6">
    <source>
        <dbReference type="PROSITE-ProRule" id="PRU00552"/>
    </source>
</evidence>
<evidence type="ECO:0000259" key="9">
    <source>
        <dbReference type="PROSITE" id="PS51192"/>
    </source>
</evidence>
<accession>A0A1B6VJX0</accession>
<dbReference type="SMART" id="SM00490">
    <property type="entry name" value="HELICc"/>
    <property type="match status" value="1"/>
</dbReference>
<evidence type="ECO:0000256" key="1">
    <source>
        <dbReference type="ARBA" id="ARBA00022741"/>
    </source>
</evidence>
<dbReference type="InterPro" id="IPR011545">
    <property type="entry name" value="DEAD/DEAH_box_helicase_dom"/>
</dbReference>
<feature type="domain" description="DEAD-box RNA helicase Q" evidence="11">
    <location>
        <begin position="26"/>
        <end position="54"/>
    </location>
</feature>
<gene>
    <name evidence="12" type="ORF">A0123_02115</name>
</gene>
<dbReference type="Pfam" id="PF03880">
    <property type="entry name" value="DbpA"/>
    <property type="match status" value="1"/>
</dbReference>
<dbReference type="InterPro" id="IPR014014">
    <property type="entry name" value="RNA_helicase_DEAD_Q_motif"/>
</dbReference>
<keyword evidence="2 7" id="KW-0378">Hydrolase</keyword>
<protein>
    <submittedName>
        <fullName evidence="12">DEAD/DEAH box helicase</fullName>
    </submittedName>
</protein>
<organism evidence="12 13">
    <name type="scientific">Gluconobacter cerinus</name>
    <dbReference type="NCBI Taxonomy" id="38307"/>
    <lineage>
        <taxon>Bacteria</taxon>
        <taxon>Pseudomonadati</taxon>
        <taxon>Pseudomonadota</taxon>
        <taxon>Alphaproteobacteria</taxon>
        <taxon>Acetobacterales</taxon>
        <taxon>Acetobacteraceae</taxon>
        <taxon>Gluconobacter</taxon>
    </lineage>
</organism>
<comment type="similarity">
    <text evidence="5 7">Belongs to the DEAD box helicase family.</text>
</comment>
<dbReference type="PATRIC" id="fig|38307.3.peg.2185"/>
<dbReference type="InterPro" id="IPR027417">
    <property type="entry name" value="P-loop_NTPase"/>
</dbReference>
<keyword evidence="3 7" id="KW-0347">Helicase</keyword>
<dbReference type="Gene3D" id="3.40.50.300">
    <property type="entry name" value="P-loop containing nucleotide triphosphate hydrolases"/>
    <property type="match status" value="2"/>
</dbReference>
<evidence type="ECO:0000256" key="8">
    <source>
        <dbReference type="SAM" id="MobiDB-lite"/>
    </source>
</evidence>
<dbReference type="InterPro" id="IPR005580">
    <property type="entry name" value="DbpA/CsdA_RNA-bd_dom"/>
</dbReference>
<dbReference type="GO" id="GO:0005524">
    <property type="term" value="F:ATP binding"/>
    <property type="evidence" value="ECO:0007669"/>
    <property type="project" value="UniProtKB-KW"/>
</dbReference>
<dbReference type="GO" id="GO:0016787">
    <property type="term" value="F:hydrolase activity"/>
    <property type="evidence" value="ECO:0007669"/>
    <property type="project" value="UniProtKB-KW"/>
</dbReference>
<feature type="domain" description="Helicase C-terminal" evidence="10">
    <location>
        <begin position="260"/>
        <end position="406"/>
    </location>
</feature>
<sequence length="634" mass="68068">MLGSLYAAASQPPLFAVGVTFAECSLNMPFPDTHPALLRALTARGYEQPTPVQEAVLQPGLEDRDLLVSAQTGSGKTVAFGLAIAPTLLGEADRLPPSPQPLALVIAPTRELALQVQSELEWLYAETGARIASCIGGTDARREARDLSRGAHIVVGTPGRLCDHQSRGSLDLSGLRCVILDEADEMLDMGFRDELEQLLDASPSERRTLLFSATIAREIASLAKRFQKDAKRIDTVSGAKQHSDITYRCVVTAPQEIERSLVNVLRFYESPTAMVFCNTRMMVGQVQAALLERGFASVAISGEMGQNERSRAIESLRSGQARVCVATDVAARGIDVPALNLVIHASIPTASETLLHRSGRTGRAGRKGTSVLMVPMNQRRRAERLLAMARVNAEWEAVPTADAIAAQDTKRLLDDPILANASEETTDELVLKLAETYDAKKLAAALVQMYRARLPNVEQIRAMSVEAPQSRGDRPERAPREERIVSGEWFKMSVGRTERADPKWLIPLICRLGNVQKRDIGSIRIEQDQTYFQITDESVERFKSCVAGAEPDEVTIEPSAEPAGGSSYGSRGRNPGEGKRFGRSGGGAGGGFKGGPRGGGAGGGYKGRGGSGFGRPKPGAGGSSGEGASRKRRS</sequence>
<dbReference type="PROSITE" id="PS51195">
    <property type="entry name" value="Q_MOTIF"/>
    <property type="match status" value="1"/>
</dbReference>
<keyword evidence="1 7" id="KW-0547">Nucleotide-binding</keyword>
<dbReference type="GO" id="GO:0003676">
    <property type="term" value="F:nucleic acid binding"/>
    <property type="evidence" value="ECO:0007669"/>
    <property type="project" value="InterPro"/>
</dbReference>
<dbReference type="AlphaFoldDB" id="A0A1B6VJX0"/>
<proteinExistence type="inferred from homology"/>
<dbReference type="SMART" id="SM00487">
    <property type="entry name" value="DEXDc"/>
    <property type="match status" value="1"/>
</dbReference>
<dbReference type="InterPro" id="IPR012677">
    <property type="entry name" value="Nucleotide-bd_a/b_plait_sf"/>
</dbReference>
<reference evidence="12 13" key="1">
    <citation type="submission" date="2016-03" db="EMBL/GenBank/DDBJ databases">
        <title>Draft genome sequence of Gluconobacter cerinus strain CECT 9110.</title>
        <authorList>
            <person name="Sainz F."/>
            <person name="Mas A."/>
            <person name="Torija M.J."/>
        </authorList>
    </citation>
    <scope>NUCLEOTIDE SEQUENCE [LARGE SCALE GENOMIC DNA]</scope>
    <source>
        <strain evidence="12 13">CECT 9110</strain>
    </source>
</reference>
<dbReference type="CDD" id="cd18787">
    <property type="entry name" value="SF2_C_DEAD"/>
    <property type="match status" value="1"/>
</dbReference>
<name>A0A1B6VJX0_9PROT</name>
<comment type="caution">
    <text evidence="12">The sequence shown here is derived from an EMBL/GenBank/DDBJ whole genome shotgun (WGS) entry which is preliminary data.</text>
</comment>
<dbReference type="GO" id="GO:0005829">
    <property type="term" value="C:cytosol"/>
    <property type="evidence" value="ECO:0007669"/>
    <property type="project" value="TreeGrafter"/>
</dbReference>
<evidence type="ECO:0000256" key="2">
    <source>
        <dbReference type="ARBA" id="ARBA00022801"/>
    </source>
</evidence>
<dbReference type="PROSITE" id="PS51192">
    <property type="entry name" value="HELICASE_ATP_BIND_1"/>
    <property type="match status" value="1"/>
</dbReference>
<dbReference type="SUPFAM" id="SSF52540">
    <property type="entry name" value="P-loop containing nucleoside triphosphate hydrolases"/>
    <property type="match status" value="1"/>
</dbReference>
<feature type="region of interest" description="Disordered" evidence="8">
    <location>
        <begin position="550"/>
        <end position="634"/>
    </location>
</feature>
<evidence type="ECO:0000256" key="3">
    <source>
        <dbReference type="ARBA" id="ARBA00022806"/>
    </source>
</evidence>
<evidence type="ECO:0000256" key="5">
    <source>
        <dbReference type="ARBA" id="ARBA00038437"/>
    </source>
</evidence>
<feature type="compositionally biased region" description="Gly residues" evidence="8">
    <location>
        <begin position="583"/>
        <end position="625"/>
    </location>
</feature>
<evidence type="ECO:0000256" key="7">
    <source>
        <dbReference type="RuleBase" id="RU000492"/>
    </source>
</evidence>
<evidence type="ECO:0000313" key="13">
    <source>
        <dbReference type="Proteomes" id="UP000077786"/>
    </source>
</evidence>
<evidence type="ECO:0000256" key="4">
    <source>
        <dbReference type="ARBA" id="ARBA00022840"/>
    </source>
</evidence>
<evidence type="ECO:0000259" key="10">
    <source>
        <dbReference type="PROSITE" id="PS51194"/>
    </source>
</evidence>
<dbReference type="CDD" id="cd00268">
    <property type="entry name" value="DEADc"/>
    <property type="match status" value="1"/>
</dbReference>
<feature type="short sequence motif" description="Q motif" evidence="6">
    <location>
        <begin position="26"/>
        <end position="54"/>
    </location>
</feature>
<dbReference type="GO" id="GO:0003724">
    <property type="term" value="F:RNA helicase activity"/>
    <property type="evidence" value="ECO:0007669"/>
    <property type="project" value="InterPro"/>
</dbReference>
<keyword evidence="4 7" id="KW-0067">ATP-binding</keyword>
<dbReference type="Pfam" id="PF00271">
    <property type="entry name" value="Helicase_C"/>
    <property type="match status" value="1"/>
</dbReference>
<evidence type="ECO:0000259" key="11">
    <source>
        <dbReference type="PROSITE" id="PS51195"/>
    </source>
</evidence>
<dbReference type="Proteomes" id="UP000077786">
    <property type="component" value="Unassembled WGS sequence"/>
</dbReference>
<dbReference type="CDD" id="cd12252">
    <property type="entry name" value="RRM_DbpA"/>
    <property type="match status" value="1"/>
</dbReference>
<dbReference type="EMBL" id="LUTU01000008">
    <property type="protein sequence ID" value="OAJ67512.1"/>
    <property type="molecule type" value="Genomic_DNA"/>
</dbReference>
<dbReference type="PROSITE" id="PS00039">
    <property type="entry name" value="DEAD_ATP_HELICASE"/>
    <property type="match status" value="1"/>
</dbReference>
<dbReference type="InterPro" id="IPR001650">
    <property type="entry name" value="Helicase_C-like"/>
</dbReference>
<dbReference type="PROSITE" id="PS51194">
    <property type="entry name" value="HELICASE_CTER"/>
    <property type="match status" value="1"/>
</dbReference>
<dbReference type="OrthoDB" id="9805696at2"/>
<dbReference type="InterPro" id="IPR044742">
    <property type="entry name" value="DEAD/DEAH_RhlB"/>
</dbReference>
<dbReference type="Pfam" id="PF00270">
    <property type="entry name" value="DEAD"/>
    <property type="match status" value="1"/>
</dbReference>
<dbReference type="InterPro" id="IPR000629">
    <property type="entry name" value="RNA-helicase_DEAD-box_CS"/>
</dbReference>
<feature type="domain" description="Helicase ATP-binding" evidence="9">
    <location>
        <begin position="57"/>
        <end position="233"/>
    </location>
</feature>
<evidence type="ECO:0000313" key="12">
    <source>
        <dbReference type="EMBL" id="OAJ67512.1"/>
    </source>
</evidence>
<dbReference type="PANTHER" id="PTHR47959:SF1">
    <property type="entry name" value="ATP-DEPENDENT RNA HELICASE DBPA"/>
    <property type="match status" value="1"/>
</dbReference>